<feature type="signal peptide" evidence="1">
    <location>
        <begin position="1"/>
        <end position="27"/>
    </location>
</feature>
<evidence type="ECO:0000259" key="2">
    <source>
        <dbReference type="Pfam" id="PF07589"/>
    </source>
</evidence>
<gene>
    <name evidence="3" type="ORF">ND2E_4002</name>
</gene>
<evidence type="ECO:0000256" key="1">
    <source>
        <dbReference type="SAM" id="SignalP"/>
    </source>
</evidence>
<dbReference type="InterPro" id="IPR048213">
    <property type="entry name" value="EDSA_1-like"/>
</dbReference>
<dbReference type="InterPro" id="IPR013424">
    <property type="entry name" value="Ice-binding_C"/>
</dbReference>
<proteinExistence type="predicted"/>
<organism evidence="3 4">
    <name type="scientific">Colwellia psychrerythraea</name>
    <name type="common">Vibrio psychroerythus</name>
    <dbReference type="NCBI Taxonomy" id="28229"/>
    <lineage>
        <taxon>Bacteria</taxon>
        <taxon>Pseudomonadati</taxon>
        <taxon>Pseudomonadota</taxon>
        <taxon>Gammaproteobacteria</taxon>
        <taxon>Alteromonadales</taxon>
        <taxon>Colwelliaceae</taxon>
        <taxon>Colwellia</taxon>
    </lineage>
</organism>
<keyword evidence="1" id="KW-0732">Signal</keyword>
<feature type="chain" id="PRO_5001956769" evidence="1">
    <location>
        <begin position="28"/>
        <end position="305"/>
    </location>
</feature>
<dbReference type="AlphaFoldDB" id="A0A099KEM4"/>
<dbReference type="PATRIC" id="fig|28229.4.peg.3339"/>
<evidence type="ECO:0000313" key="3">
    <source>
        <dbReference type="EMBL" id="KGJ88467.1"/>
    </source>
</evidence>
<protein>
    <submittedName>
        <fullName evidence="3">PEP motif putative anchor domain protein</fullName>
    </submittedName>
</protein>
<evidence type="ECO:0000313" key="4">
    <source>
        <dbReference type="Proteomes" id="UP000029843"/>
    </source>
</evidence>
<dbReference type="Proteomes" id="UP000029843">
    <property type="component" value="Unassembled WGS sequence"/>
</dbReference>
<comment type="caution">
    <text evidence="3">The sequence shown here is derived from an EMBL/GenBank/DDBJ whole genome shotgun (WGS) entry which is preliminary data.</text>
</comment>
<dbReference type="EMBL" id="JQED01000046">
    <property type="protein sequence ID" value="KGJ88467.1"/>
    <property type="molecule type" value="Genomic_DNA"/>
</dbReference>
<feature type="domain" description="Ice-binding protein C-terminal" evidence="2">
    <location>
        <begin position="280"/>
        <end position="302"/>
    </location>
</feature>
<sequence length="305" mass="31797" precursor="true">MKNFNKKALALATVAMLATGLSSQAYAGAKTYSHLLIDNFQIFNGNNVQYDVGDFDDLQIGNFSTTFAITNNNGFASNDSTAGGNLDVTAGSGNADDNASCVGAGCSYEDSYTMQASPVNNSFMRGDTELLGALITGLGPASSVTANAITEGQTEVTDAGSGNADVGTGTQFSFSGIDDTIRFEFDAQAMLQALLHQDDVSAFAALGFSINIFDNTNGVDVFSFAPGELNEARTQLSAGSTSYDSGFLHFSATSAQLLAANTYTLSINQTTRGRFNAIKPIPEPATLAIFGLALMGLASTRRSKT</sequence>
<accession>A0A099KEM4</accession>
<dbReference type="RefSeq" id="WP_033094997.1">
    <property type="nucleotide sequence ID" value="NZ_JQED01000046.1"/>
</dbReference>
<dbReference type="Pfam" id="PF07589">
    <property type="entry name" value="PEP-CTERM"/>
    <property type="match status" value="1"/>
</dbReference>
<dbReference type="NCBIfam" id="NF041538">
    <property type="entry name" value="PEP_EDSA_1"/>
    <property type="match status" value="1"/>
</dbReference>
<reference evidence="3 4" key="1">
    <citation type="submission" date="2014-08" db="EMBL/GenBank/DDBJ databases">
        <title>Genomic and Phenotypic Diversity of Colwellia psychrerythraea strains from Disparate Marine Basins.</title>
        <authorList>
            <person name="Techtmann S.M."/>
            <person name="Stelling S.C."/>
            <person name="Utturkar S.M."/>
            <person name="Alshibli N."/>
            <person name="Harris A."/>
            <person name="Brown S.D."/>
            <person name="Hazen T.C."/>
        </authorList>
    </citation>
    <scope>NUCLEOTIDE SEQUENCE [LARGE SCALE GENOMIC DNA]</scope>
    <source>
        <strain evidence="3 4">ND2E</strain>
    </source>
</reference>
<dbReference type="NCBIfam" id="TIGR02595">
    <property type="entry name" value="PEP_CTERM"/>
    <property type="match status" value="1"/>
</dbReference>
<name>A0A099KEM4_COLPS</name>